<dbReference type="EMBL" id="CAJNOE010000161">
    <property type="protein sequence ID" value="CAF0995221.1"/>
    <property type="molecule type" value="Genomic_DNA"/>
</dbReference>
<gene>
    <name evidence="2" type="ORF">IZO911_LOCUS17331</name>
    <name evidence="3" type="ORF">KXQ929_LOCUS26156</name>
</gene>
<organism evidence="2 4">
    <name type="scientific">Adineta steineri</name>
    <dbReference type="NCBI Taxonomy" id="433720"/>
    <lineage>
        <taxon>Eukaryota</taxon>
        <taxon>Metazoa</taxon>
        <taxon>Spiralia</taxon>
        <taxon>Gnathifera</taxon>
        <taxon>Rotifera</taxon>
        <taxon>Eurotatoria</taxon>
        <taxon>Bdelloidea</taxon>
        <taxon>Adinetida</taxon>
        <taxon>Adinetidae</taxon>
        <taxon>Adineta</taxon>
    </lineage>
</organism>
<evidence type="ECO:0000313" key="4">
    <source>
        <dbReference type="Proteomes" id="UP000663860"/>
    </source>
</evidence>
<keyword evidence="1" id="KW-0812">Transmembrane</keyword>
<dbReference type="Proteomes" id="UP000663860">
    <property type="component" value="Unassembled WGS sequence"/>
</dbReference>
<proteinExistence type="predicted"/>
<evidence type="ECO:0000313" key="2">
    <source>
        <dbReference type="EMBL" id="CAF0995221.1"/>
    </source>
</evidence>
<dbReference type="Proteomes" id="UP000663868">
    <property type="component" value="Unassembled WGS sequence"/>
</dbReference>
<accession>A0A814GED3</accession>
<dbReference type="EMBL" id="CAJOBB010002341">
    <property type="protein sequence ID" value="CAF3960341.1"/>
    <property type="molecule type" value="Genomic_DNA"/>
</dbReference>
<protein>
    <submittedName>
        <fullName evidence="2">Uncharacterized protein</fullName>
    </submittedName>
</protein>
<name>A0A814GED3_9BILA</name>
<sequence length="242" mass="27854">MSQPFILPSNCSSITANRCSVKLIFWYNRKNYSVTFTGESLYIANAGDNKQSMMIETAKNNFFSYDIHHVCKETDNCARSFAEQKIIQMTQRSYNVSSIYFDLQRLLHDKFASSENLACFDINDDVHQCTVPGMSGSCQIIDDLIKHKFYRRLCLYNTRESASIHIYDSGNFAMMTIKCNRMLCNGPLTIAAVRKVLQHHNITDINGRLTGNSLQIYLTHYLFILMVFLSFLIKLEMTVKVI</sequence>
<dbReference type="AlphaFoldDB" id="A0A814GED3"/>
<evidence type="ECO:0000313" key="3">
    <source>
        <dbReference type="EMBL" id="CAF3960341.1"/>
    </source>
</evidence>
<evidence type="ECO:0000256" key="1">
    <source>
        <dbReference type="SAM" id="Phobius"/>
    </source>
</evidence>
<comment type="caution">
    <text evidence="2">The sequence shown here is derived from an EMBL/GenBank/DDBJ whole genome shotgun (WGS) entry which is preliminary data.</text>
</comment>
<reference evidence="2" key="1">
    <citation type="submission" date="2021-02" db="EMBL/GenBank/DDBJ databases">
        <authorList>
            <person name="Nowell W R."/>
        </authorList>
    </citation>
    <scope>NUCLEOTIDE SEQUENCE</scope>
</reference>
<keyword evidence="1" id="KW-0472">Membrane</keyword>
<feature type="transmembrane region" description="Helical" evidence="1">
    <location>
        <begin position="214"/>
        <end position="233"/>
    </location>
</feature>
<keyword evidence="1" id="KW-1133">Transmembrane helix</keyword>